<evidence type="ECO:0000256" key="2">
    <source>
        <dbReference type="ARBA" id="ARBA00004267"/>
    </source>
</evidence>
<evidence type="ECO:0000256" key="8">
    <source>
        <dbReference type="ARBA" id="ARBA00023212"/>
    </source>
</evidence>
<organism evidence="12">
    <name type="scientific">Blastocystis hominis</name>
    <dbReference type="NCBI Taxonomy" id="12968"/>
    <lineage>
        <taxon>Eukaryota</taxon>
        <taxon>Sar</taxon>
        <taxon>Stramenopiles</taxon>
        <taxon>Bigyra</taxon>
        <taxon>Opalozoa</taxon>
        <taxon>Opalinata</taxon>
        <taxon>Blastocystidae</taxon>
        <taxon>Blastocystis</taxon>
    </lineage>
</organism>
<dbReference type="InterPro" id="IPR008280">
    <property type="entry name" value="Tub_FtsZ_C"/>
</dbReference>
<dbReference type="InterPro" id="IPR023123">
    <property type="entry name" value="Tubulin_C"/>
</dbReference>
<dbReference type="FunFam" id="3.40.50.1440:FF:000049">
    <property type="entry name" value="Tubulin gamma chain"/>
    <property type="match status" value="1"/>
</dbReference>
<keyword evidence="6 9" id="KW-0547">Nucleotide-binding</keyword>
<dbReference type="SMART" id="SM00865">
    <property type="entry name" value="Tubulin_C"/>
    <property type="match status" value="1"/>
</dbReference>
<name>D8M924_BLAHO</name>
<dbReference type="InterPro" id="IPR017975">
    <property type="entry name" value="Tubulin_CS"/>
</dbReference>
<dbReference type="InterPro" id="IPR000217">
    <property type="entry name" value="Tubulin"/>
</dbReference>
<dbReference type="InterPro" id="IPR037103">
    <property type="entry name" value="Tubulin/FtsZ-like_C"/>
</dbReference>
<reference evidence="12" key="1">
    <citation type="submission" date="2010-02" db="EMBL/GenBank/DDBJ databases">
        <title>Sequencing and annotation of the Blastocystis hominis genome.</title>
        <authorList>
            <person name="Wincker P."/>
        </authorList>
    </citation>
    <scope>NUCLEOTIDE SEQUENCE</scope>
    <source>
        <strain evidence="12">Singapore isolate B</strain>
    </source>
</reference>
<keyword evidence="5 9" id="KW-0493">Microtubule</keyword>
<comment type="similarity">
    <text evidence="3 9">Belongs to the tubulin family.</text>
</comment>
<dbReference type="OrthoDB" id="10249382at2759"/>
<dbReference type="InterPro" id="IPR036525">
    <property type="entry name" value="Tubulin/FtsZ_GTPase_sf"/>
</dbReference>
<evidence type="ECO:0000256" key="3">
    <source>
        <dbReference type="ARBA" id="ARBA00009636"/>
    </source>
</evidence>
<keyword evidence="13" id="KW-1185">Reference proteome</keyword>
<proteinExistence type="inferred from homology"/>
<comment type="function">
    <text evidence="9">Tubulin is the major constituent of microtubules, protein filaments consisting of alpha- and beta-tubulin heterodimers. Gamma-tubulin is a key component of the gamma-tubulin ring complex (gTuRC) which mediates microtubule nucleation. The gTuRC regulates the minus-end nucleation of alpha-beta tubulin heterodimers that grow into microtubule protafilaments, a critical step in centrosome duplication and spindle formation.</text>
</comment>
<dbReference type="PRINTS" id="PR01161">
    <property type="entry name" value="TUBULIN"/>
</dbReference>
<dbReference type="InterPro" id="IPR002454">
    <property type="entry name" value="Gamma_tubulin"/>
</dbReference>
<dbReference type="Gene3D" id="1.10.287.600">
    <property type="entry name" value="Helix hairpin bin"/>
    <property type="match status" value="1"/>
</dbReference>
<dbReference type="Gene3D" id="3.40.50.1440">
    <property type="entry name" value="Tubulin/FtsZ, GTPase domain"/>
    <property type="match status" value="1"/>
</dbReference>
<evidence type="ECO:0000259" key="11">
    <source>
        <dbReference type="SMART" id="SM00865"/>
    </source>
</evidence>
<dbReference type="GO" id="GO:0005525">
    <property type="term" value="F:GTP binding"/>
    <property type="evidence" value="ECO:0007669"/>
    <property type="project" value="UniProtKB-UniRule"/>
</dbReference>
<keyword evidence="8" id="KW-0206">Cytoskeleton</keyword>
<comment type="subcellular location">
    <subcellularLocation>
        <location evidence="2">Cytoplasm</location>
        <location evidence="2">Cytoskeleton</location>
        <location evidence="2">Microtubule organizing center</location>
    </subcellularLocation>
</comment>
<dbReference type="CDD" id="cd02188">
    <property type="entry name" value="gamma_tubulin"/>
    <property type="match status" value="1"/>
</dbReference>
<protein>
    <recommendedName>
        <fullName evidence="9">Tubulin gamma chain</fullName>
    </recommendedName>
</protein>
<feature type="domain" description="Tubulin/FtsZ GTPase" evidence="10">
    <location>
        <begin position="48"/>
        <end position="247"/>
    </location>
</feature>
<evidence type="ECO:0000256" key="9">
    <source>
        <dbReference type="RuleBase" id="RU000352"/>
    </source>
</evidence>
<dbReference type="PROSITE" id="PS00227">
    <property type="entry name" value="TUBULIN"/>
    <property type="match status" value="1"/>
</dbReference>
<dbReference type="RefSeq" id="XP_012898611.1">
    <property type="nucleotide sequence ID" value="XM_013043157.1"/>
</dbReference>
<feature type="domain" description="Tubulin/FtsZ 2-layer sandwich" evidence="11">
    <location>
        <begin position="249"/>
        <end position="391"/>
    </location>
</feature>
<dbReference type="PANTHER" id="PTHR11588">
    <property type="entry name" value="TUBULIN"/>
    <property type="match status" value="1"/>
</dbReference>
<dbReference type="InterPro" id="IPR003008">
    <property type="entry name" value="Tubulin_FtsZ_GTPase"/>
</dbReference>
<dbReference type="SUPFAM" id="SSF55307">
    <property type="entry name" value="Tubulin C-terminal domain-like"/>
    <property type="match status" value="1"/>
</dbReference>
<evidence type="ECO:0000256" key="6">
    <source>
        <dbReference type="ARBA" id="ARBA00022741"/>
    </source>
</evidence>
<dbReference type="SUPFAM" id="SSF52490">
    <property type="entry name" value="Tubulin nucleotide-binding domain-like"/>
    <property type="match status" value="1"/>
</dbReference>
<evidence type="ECO:0000313" key="12">
    <source>
        <dbReference type="EMBL" id="CBK24563.2"/>
    </source>
</evidence>
<dbReference type="EMBL" id="FN668688">
    <property type="protein sequence ID" value="CBK24563.2"/>
    <property type="molecule type" value="Genomic_DNA"/>
</dbReference>
<dbReference type="Proteomes" id="UP000008312">
    <property type="component" value="Unassembled WGS sequence"/>
</dbReference>
<keyword evidence="7 9" id="KW-0342">GTP-binding</keyword>
<dbReference type="GO" id="GO:0005874">
    <property type="term" value="C:microtubule"/>
    <property type="evidence" value="ECO:0007669"/>
    <property type="project" value="UniProtKB-KW"/>
</dbReference>
<dbReference type="AlphaFoldDB" id="D8M924"/>
<dbReference type="PRINTS" id="PR01164">
    <property type="entry name" value="GAMMATUBULIN"/>
</dbReference>
<evidence type="ECO:0000259" key="10">
    <source>
        <dbReference type="SMART" id="SM00864"/>
    </source>
</evidence>
<evidence type="ECO:0000256" key="5">
    <source>
        <dbReference type="ARBA" id="ARBA00022701"/>
    </source>
</evidence>
<dbReference type="Pfam" id="PF03953">
    <property type="entry name" value="Tubulin_C"/>
    <property type="match status" value="1"/>
</dbReference>
<dbReference type="SMART" id="SM00864">
    <property type="entry name" value="Tubulin"/>
    <property type="match status" value="1"/>
</dbReference>
<evidence type="ECO:0000256" key="7">
    <source>
        <dbReference type="ARBA" id="ARBA00023134"/>
    </source>
</evidence>
<dbReference type="GeneID" id="24921316"/>
<dbReference type="InParanoid" id="D8M924"/>
<dbReference type="GO" id="GO:0000930">
    <property type="term" value="C:gamma-tubulin complex"/>
    <property type="evidence" value="ECO:0007669"/>
    <property type="project" value="InterPro"/>
</dbReference>
<dbReference type="GO" id="GO:0031122">
    <property type="term" value="P:cytoplasmic microtubule organization"/>
    <property type="evidence" value="ECO:0007669"/>
    <property type="project" value="InterPro"/>
</dbReference>
<evidence type="ECO:0000256" key="4">
    <source>
        <dbReference type="ARBA" id="ARBA00022490"/>
    </source>
</evidence>
<gene>
    <name evidence="12" type="ORF">GSBLH_T00004280001</name>
</gene>
<dbReference type="GO" id="GO:0007020">
    <property type="term" value="P:microtubule nucleation"/>
    <property type="evidence" value="ECO:0007669"/>
    <property type="project" value="InterPro"/>
</dbReference>
<sequence>MPREMISIQTGQCGNQVGFEFWKRMCSEHGIGPDGVLQQFAQDSIDRKDVFFYQADDDHYIPRAILLDLEPKVIETIQESEYRHLFNPENIYVPKEGSGAGNNWGVGYSQSDKHSDELLDIITREAEDCDNFEGFMLTHSIAGGTGSGMGSYLLEHLKDAFPHKFIQTYSVFPGMKESSDVVTQPYNSILALSRLTEFADCTVVLDNTSLNSIVAEQSNAGSFPISQINALVSNVLSVSTSTLRYPGYVNSDFVSMMSGLVASPRLHYLITAYTPLVESSLQASTVRKTSVYDVQRRLLQNKNLMAAVNTRKGVYLSALHVIQGDVDASEIHSSLQRIREQELARFIPWGPNSIQVVLAKRSPFVPAASRVSGLMIANHSEVGSVRSGFWSETQIFKQIGSQFDRSFARKAYLHNYLNLPLFNGEDAEFKECREVVREVVEEYEQVQNDSYLQWLRGQNWIVCFSGNTTKYNHCILRISSRIRRIRSSCSASFFVFSLSPVPCPSSPSSFPRLS</sequence>
<dbReference type="Pfam" id="PF00091">
    <property type="entry name" value="Tubulin"/>
    <property type="match status" value="1"/>
</dbReference>
<accession>D8M924</accession>
<dbReference type="Gene3D" id="3.30.1330.20">
    <property type="entry name" value="Tubulin/FtsZ, C-terminal domain"/>
    <property type="match status" value="1"/>
</dbReference>
<dbReference type="InterPro" id="IPR018316">
    <property type="entry name" value="Tubulin/FtsZ_2-layer-sand-dom"/>
</dbReference>
<evidence type="ECO:0000313" key="13">
    <source>
        <dbReference type="Proteomes" id="UP000008312"/>
    </source>
</evidence>
<comment type="function">
    <text evidence="1">Tubulin is the major constituent of microtubules. The gamma chain is found at microtubule organizing centers (MTOC) such as the spindle poles or the centrosome, suggesting that it is involved in the minus-end nucleation of microtubule assembly.</text>
</comment>
<keyword evidence="4" id="KW-0963">Cytoplasm</keyword>
<evidence type="ECO:0000256" key="1">
    <source>
        <dbReference type="ARBA" id="ARBA00004079"/>
    </source>
</evidence>